<keyword evidence="2" id="KW-1185">Reference proteome</keyword>
<dbReference type="PATRIC" id="fig|1111454.3.peg.286"/>
<proteinExistence type="predicted"/>
<dbReference type="RefSeq" id="WP_023052880.1">
    <property type="nucleotide sequence ID" value="NZ_AWXA01000007.1"/>
</dbReference>
<evidence type="ECO:0000313" key="1">
    <source>
        <dbReference type="EMBL" id="ERT61984.1"/>
    </source>
</evidence>
<dbReference type="STRING" id="1111454.HMPREF1250_1950"/>
<dbReference type="Proteomes" id="UP000017090">
    <property type="component" value="Unassembled WGS sequence"/>
</dbReference>
<evidence type="ECO:0000313" key="2">
    <source>
        <dbReference type="Proteomes" id="UP000017090"/>
    </source>
</evidence>
<dbReference type="AlphaFoldDB" id="U7USW3"/>
<sequence length="140" mass="15603">MLTELLVAVAVLLLLLSSALPRAGRYGAAHAVDLAARETVMELQHIREHALGNGKRYGDRWIISLRSGGYTVLHNGAAVRERSYPKNVCVASYGGRQCYFEFDDKGKPLGKHMQIILRQKNAAYERKIIIAAQTGRIRIE</sequence>
<gene>
    <name evidence="1" type="ORF">HMPREF1250_1950</name>
</gene>
<evidence type="ECO:0008006" key="3">
    <source>
        <dbReference type="Google" id="ProtNLM"/>
    </source>
</evidence>
<reference evidence="1 2" key="1">
    <citation type="submission" date="2013-09" db="EMBL/GenBank/DDBJ databases">
        <authorList>
            <person name="Durkin A.S."/>
            <person name="Haft D.R."/>
            <person name="McCorrison J."/>
            <person name="Torralba M."/>
            <person name="Gillis M."/>
            <person name="Haft D.H."/>
            <person name="Methe B."/>
            <person name="Sutton G."/>
            <person name="Nelson K.E."/>
        </authorList>
    </citation>
    <scope>NUCLEOTIDE SEQUENCE [LARGE SCALE GENOMIC DNA]</scope>
    <source>
        <strain evidence="1 2">BV3C16-1</strain>
    </source>
</reference>
<name>U7USW3_9FIRM</name>
<organism evidence="1 2">
    <name type="scientific">Megasphaera vaginalis</name>
    <name type="common">ex Srinivasan et al. 2021</name>
    <dbReference type="NCBI Taxonomy" id="1111454"/>
    <lineage>
        <taxon>Bacteria</taxon>
        <taxon>Bacillati</taxon>
        <taxon>Bacillota</taxon>
        <taxon>Negativicutes</taxon>
        <taxon>Veillonellales</taxon>
        <taxon>Veillonellaceae</taxon>
        <taxon>Megasphaera</taxon>
    </lineage>
</organism>
<accession>U7USW3</accession>
<dbReference type="OrthoDB" id="1625294at2"/>
<dbReference type="InterPro" id="IPR045584">
    <property type="entry name" value="Pilin-like"/>
</dbReference>
<protein>
    <recommendedName>
        <fullName evidence="3">Prepilin-type cleavage/methylation protein</fullName>
    </recommendedName>
</protein>
<dbReference type="SUPFAM" id="SSF54523">
    <property type="entry name" value="Pili subunits"/>
    <property type="match status" value="1"/>
</dbReference>
<dbReference type="EMBL" id="AWXA01000007">
    <property type="protein sequence ID" value="ERT61984.1"/>
    <property type="molecule type" value="Genomic_DNA"/>
</dbReference>
<comment type="caution">
    <text evidence="1">The sequence shown here is derived from an EMBL/GenBank/DDBJ whole genome shotgun (WGS) entry which is preliminary data.</text>
</comment>